<comment type="caution">
    <text evidence="11">The sequence shown here is derived from an EMBL/GenBank/DDBJ whole genome shotgun (WGS) entry which is preliminary data.</text>
</comment>
<dbReference type="InterPro" id="IPR001471">
    <property type="entry name" value="AP2/ERF_dom"/>
</dbReference>
<dbReference type="CDD" id="cd00018">
    <property type="entry name" value="AP2"/>
    <property type="match status" value="1"/>
</dbReference>
<reference evidence="11" key="1">
    <citation type="submission" date="2020-03" db="EMBL/GenBank/DDBJ databases">
        <title>A high-quality chromosome-level genome assembly of a woody plant with both climbing and erect habits, Rhamnella rubrinervis.</title>
        <authorList>
            <person name="Lu Z."/>
            <person name="Yang Y."/>
            <person name="Zhu X."/>
            <person name="Sun Y."/>
        </authorList>
    </citation>
    <scope>NUCLEOTIDE SEQUENCE</scope>
    <source>
        <strain evidence="11">BYM</strain>
        <tissue evidence="11">Leaf</tissue>
    </source>
</reference>
<dbReference type="CDD" id="cd10017">
    <property type="entry name" value="B3_DNA"/>
    <property type="match status" value="1"/>
</dbReference>
<dbReference type="InterPro" id="IPR016177">
    <property type="entry name" value="DNA-bd_dom_sf"/>
</dbReference>
<dbReference type="Pfam" id="PF02362">
    <property type="entry name" value="B3"/>
    <property type="match status" value="1"/>
</dbReference>
<accession>A0A8K0HIC1</accession>
<dbReference type="FunFam" id="3.30.730.10:FF:000008">
    <property type="entry name" value="AP2 domain-containing protein RAP2.8"/>
    <property type="match status" value="1"/>
</dbReference>
<dbReference type="SMART" id="SM00380">
    <property type="entry name" value="AP2"/>
    <property type="match status" value="1"/>
</dbReference>
<dbReference type="SUPFAM" id="SSF101936">
    <property type="entry name" value="DNA-binding pseudobarrel domain"/>
    <property type="match status" value="1"/>
</dbReference>
<gene>
    <name evidence="11" type="ORF">FNV43_RR03399</name>
</gene>
<protein>
    <submittedName>
        <fullName evidence="11">Uncharacterized protein</fullName>
    </submittedName>
</protein>
<keyword evidence="12" id="KW-1185">Reference proteome</keyword>
<feature type="domain" description="TF-B3" evidence="9">
    <location>
        <begin position="167"/>
        <end position="287"/>
    </location>
</feature>
<evidence type="ECO:0000259" key="9">
    <source>
        <dbReference type="PROSITE" id="PS50863"/>
    </source>
</evidence>
<sequence length="374" mass="43313">MEEDLSSTVSNGVNVMREASDSNCSTHSFPVSKRERSGSTISRRKFKGVVPQPNGNWGSQIYANHQRIWLGTFNSEKDAAMAYDSAAFKLRDGEYSQRNFPWTGATELEADFQRLYSTEAVINMIKNGTYQAKFADFLRNCPKREETNVGVNLARVQTKGVCFKQLFHKELTPSDVSKLNRLVIPRKYAVEYFPCICETSEEDLEDQWNGRANDVQLVFHDRMMSPWKFRYCYWSSSQSFVFTRGWNHFVKEKQLKANDTVSFYMCECKEVAKEAQTFYMIDVIRGENNGGANMIEAANHCVKMQFEMKFEDSQKITHHHHDDDDDKKRRRRKKKMKVEAFEDDVVMEAKPIIQEGGGTKSKCFRLFGVQINII</sequence>
<keyword evidence="3" id="KW-0936">Ethylene signaling pathway</keyword>
<keyword evidence="4" id="KW-0805">Transcription regulation</keyword>
<keyword evidence="6" id="KW-0804">Transcription</keyword>
<dbReference type="EMBL" id="VOIH02000002">
    <property type="protein sequence ID" value="KAF3452966.1"/>
    <property type="molecule type" value="Genomic_DNA"/>
</dbReference>
<keyword evidence="7" id="KW-0539">Nucleus</keyword>
<dbReference type="GO" id="GO:0005634">
    <property type="term" value="C:nucleus"/>
    <property type="evidence" value="ECO:0007669"/>
    <property type="project" value="UniProtKB-SubCell"/>
</dbReference>
<evidence type="ECO:0000256" key="5">
    <source>
        <dbReference type="ARBA" id="ARBA00023125"/>
    </source>
</evidence>
<evidence type="ECO:0000256" key="1">
    <source>
        <dbReference type="ARBA" id="ARBA00004123"/>
    </source>
</evidence>
<evidence type="ECO:0000256" key="6">
    <source>
        <dbReference type="ARBA" id="ARBA00023163"/>
    </source>
</evidence>
<evidence type="ECO:0000256" key="8">
    <source>
        <dbReference type="SAM" id="MobiDB-lite"/>
    </source>
</evidence>
<comment type="similarity">
    <text evidence="2">Belongs to the AP2/ERF transcription factor family. RAV subfamily.</text>
</comment>
<dbReference type="InterPro" id="IPR044800">
    <property type="entry name" value="LEC2-like"/>
</dbReference>
<dbReference type="GO" id="GO:0009873">
    <property type="term" value="P:ethylene-activated signaling pathway"/>
    <property type="evidence" value="ECO:0007669"/>
    <property type="project" value="UniProtKB-KW"/>
</dbReference>
<dbReference type="AlphaFoldDB" id="A0A8K0HIC1"/>
<feature type="domain" description="AP2/ERF" evidence="10">
    <location>
        <begin position="45"/>
        <end position="101"/>
    </location>
</feature>
<dbReference type="Proteomes" id="UP000796880">
    <property type="component" value="Unassembled WGS sequence"/>
</dbReference>
<evidence type="ECO:0000313" key="11">
    <source>
        <dbReference type="EMBL" id="KAF3452966.1"/>
    </source>
</evidence>
<name>A0A8K0HIC1_9ROSA</name>
<evidence type="ECO:0000256" key="2">
    <source>
        <dbReference type="ARBA" id="ARBA00009089"/>
    </source>
</evidence>
<dbReference type="Gene3D" id="3.30.730.10">
    <property type="entry name" value="AP2/ERF domain"/>
    <property type="match status" value="1"/>
</dbReference>
<dbReference type="OrthoDB" id="2020802at2759"/>
<comment type="subcellular location">
    <subcellularLocation>
        <location evidence="1">Nucleus</location>
    </subcellularLocation>
</comment>
<dbReference type="InterPro" id="IPR003340">
    <property type="entry name" value="B3_DNA-bd"/>
</dbReference>
<keyword evidence="5" id="KW-0238">DNA-binding</keyword>
<dbReference type="InterPro" id="IPR015300">
    <property type="entry name" value="DNA-bd_pseudobarrel_sf"/>
</dbReference>
<evidence type="ECO:0000256" key="3">
    <source>
        <dbReference type="ARBA" id="ARBA00022745"/>
    </source>
</evidence>
<feature type="region of interest" description="Disordered" evidence="8">
    <location>
        <begin position="19"/>
        <end position="49"/>
    </location>
</feature>
<dbReference type="GO" id="GO:0003700">
    <property type="term" value="F:DNA-binding transcription factor activity"/>
    <property type="evidence" value="ECO:0007669"/>
    <property type="project" value="InterPro"/>
</dbReference>
<dbReference type="PANTHER" id="PTHR31140:SF58">
    <property type="entry name" value="DNA-BINDING PROTEIN RAV1"/>
    <property type="match status" value="1"/>
</dbReference>
<proteinExistence type="inferred from homology"/>
<dbReference type="GO" id="GO:0003677">
    <property type="term" value="F:DNA binding"/>
    <property type="evidence" value="ECO:0007669"/>
    <property type="project" value="UniProtKB-KW"/>
</dbReference>
<evidence type="ECO:0000259" key="10">
    <source>
        <dbReference type="PROSITE" id="PS51032"/>
    </source>
</evidence>
<evidence type="ECO:0000256" key="4">
    <source>
        <dbReference type="ARBA" id="ARBA00023015"/>
    </source>
</evidence>
<evidence type="ECO:0000313" key="12">
    <source>
        <dbReference type="Proteomes" id="UP000796880"/>
    </source>
</evidence>
<dbReference type="PANTHER" id="PTHR31140">
    <property type="entry name" value="B3 DOMAIN-CONTAINING TRANSCRIPTION FACTOR ABI3"/>
    <property type="match status" value="1"/>
</dbReference>
<dbReference type="PROSITE" id="PS50863">
    <property type="entry name" value="B3"/>
    <property type="match status" value="1"/>
</dbReference>
<dbReference type="SUPFAM" id="SSF54171">
    <property type="entry name" value="DNA-binding domain"/>
    <property type="match status" value="1"/>
</dbReference>
<dbReference type="InterPro" id="IPR036955">
    <property type="entry name" value="AP2/ERF_dom_sf"/>
</dbReference>
<dbReference type="Gene3D" id="2.40.330.10">
    <property type="entry name" value="DNA-binding pseudobarrel domain"/>
    <property type="match status" value="1"/>
</dbReference>
<dbReference type="PROSITE" id="PS51032">
    <property type="entry name" value="AP2_ERF"/>
    <property type="match status" value="1"/>
</dbReference>
<organism evidence="11 12">
    <name type="scientific">Rhamnella rubrinervis</name>
    <dbReference type="NCBI Taxonomy" id="2594499"/>
    <lineage>
        <taxon>Eukaryota</taxon>
        <taxon>Viridiplantae</taxon>
        <taxon>Streptophyta</taxon>
        <taxon>Embryophyta</taxon>
        <taxon>Tracheophyta</taxon>
        <taxon>Spermatophyta</taxon>
        <taxon>Magnoliopsida</taxon>
        <taxon>eudicotyledons</taxon>
        <taxon>Gunneridae</taxon>
        <taxon>Pentapetalae</taxon>
        <taxon>rosids</taxon>
        <taxon>fabids</taxon>
        <taxon>Rosales</taxon>
        <taxon>Rhamnaceae</taxon>
        <taxon>rhamnoid group</taxon>
        <taxon>Rhamneae</taxon>
        <taxon>Rhamnella</taxon>
    </lineage>
</organism>
<dbReference type="SMART" id="SM01019">
    <property type="entry name" value="B3"/>
    <property type="match status" value="1"/>
</dbReference>
<evidence type="ECO:0000256" key="7">
    <source>
        <dbReference type="ARBA" id="ARBA00023242"/>
    </source>
</evidence>